<sequence>MGLSLADARHEAADNFMGYQGSSLKSKNRNRMGKNYLISSPSLSKARGSVRLLLTKNYTVPTFTFRVGAPSTRQGFSRNITDFTGKRFWSPDGKQSPPPMDTRNTRGVTMWESHASARVGRLERSDTTASQKLTVSAIKDEVKSPTSPSSSPQRGSPFFCRGDNHPMTSLALGEARGSVRLLLTKNHPVPSPAFRTGAPVNPLGSPQLRNVAVLKDYHGDKKKQG</sequence>
<evidence type="ECO:0000256" key="1">
    <source>
        <dbReference type="SAM" id="MobiDB-lite"/>
    </source>
</evidence>
<protein>
    <submittedName>
        <fullName evidence="2">SFRICE_035428</fullName>
    </submittedName>
</protein>
<evidence type="ECO:0000313" key="2">
    <source>
        <dbReference type="EMBL" id="SOQ45431.1"/>
    </source>
</evidence>
<reference evidence="2" key="1">
    <citation type="submission" date="2016-07" db="EMBL/GenBank/DDBJ databases">
        <authorList>
            <person name="Bretaudeau A."/>
        </authorList>
    </citation>
    <scope>NUCLEOTIDE SEQUENCE</scope>
    <source>
        <strain evidence="2">Rice</strain>
        <tissue evidence="2">Whole body</tissue>
    </source>
</reference>
<proteinExistence type="predicted"/>
<feature type="region of interest" description="Disordered" evidence="1">
    <location>
        <begin position="138"/>
        <end position="162"/>
    </location>
</feature>
<feature type="region of interest" description="Disordered" evidence="1">
    <location>
        <begin position="188"/>
        <end position="207"/>
    </location>
</feature>
<accession>A0A2H1VX65</accession>
<organism evidence="2">
    <name type="scientific">Spodoptera frugiperda</name>
    <name type="common">Fall armyworm</name>
    <dbReference type="NCBI Taxonomy" id="7108"/>
    <lineage>
        <taxon>Eukaryota</taxon>
        <taxon>Metazoa</taxon>
        <taxon>Ecdysozoa</taxon>
        <taxon>Arthropoda</taxon>
        <taxon>Hexapoda</taxon>
        <taxon>Insecta</taxon>
        <taxon>Pterygota</taxon>
        <taxon>Neoptera</taxon>
        <taxon>Endopterygota</taxon>
        <taxon>Lepidoptera</taxon>
        <taxon>Glossata</taxon>
        <taxon>Ditrysia</taxon>
        <taxon>Noctuoidea</taxon>
        <taxon>Noctuidae</taxon>
        <taxon>Amphipyrinae</taxon>
        <taxon>Spodoptera</taxon>
    </lineage>
</organism>
<feature type="region of interest" description="Disordered" evidence="1">
    <location>
        <begin position="87"/>
        <end position="106"/>
    </location>
</feature>
<name>A0A2H1VX65_SPOFR</name>
<dbReference type="AlphaFoldDB" id="A0A2H1VX65"/>
<gene>
    <name evidence="2" type="ORF">SFRICE_035428</name>
</gene>
<feature type="compositionally biased region" description="Polar residues" evidence="1">
    <location>
        <begin position="144"/>
        <end position="154"/>
    </location>
</feature>
<dbReference type="EMBL" id="ODYU01004996">
    <property type="protein sequence ID" value="SOQ45431.1"/>
    <property type="molecule type" value="Genomic_DNA"/>
</dbReference>